<protein>
    <submittedName>
        <fullName evidence="2">Uncharacterized protein</fullName>
    </submittedName>
</protein>
<accession>A0A366F351</accession>
<keyword evidence="1" id="KW-0472">Membrane</keyword>
<feature type="transmembrane region" description="Helical" evidence="1">
    <location>
        <begin position="12"/>
        <end position="31"/>
    </location>
</feature>
<proteinExistence type="predicted"/>
<reference evidence="2 3" key="1">
    <citation type="submission" date="2018-06" db="EMBL/GenBank/DDBJ databases">
        <title>Genomic Encyclopedia of Type Strains, Phase IV (KMG-IV): sequencing the most valuable type-strain genomes for metagenomic binning, comparative biology and taxonomic classification.</title>
        <authorList>
            <person name="Goeker M."/>
        </authorList>
    </citation>
    <scope>NUCLEOTIDE SEQUENCE [LARGE SCALE GENOMIC DNA]</scope>
    <source>
        <strain evidence="2 3">DSM 24875</strain>
    </source>
</reference>
<dbReference type="RefSeq" id="WP_113890950.1">
    <property type="nucleotide sequence ID" value="NZ_QNRK01000023.1"/>
</dbReference>
<dbReference type="Proteomes" id="UP000253529">
    <property type="component" value="Unassembled WGS sequence"/>
</dbReference>
<gene>
    <name evidence="2" type="ORF">DFR50_12364</name>
</gene>
<evidence type="ECO:0000313" key="2">
    <source>
        <dbReference type="EMBL" id="RBP09092.1"/>
    </source>
</evidence>
<organism evidence="2 3">
    <name type="scientific">Roseiarcus fermentans</name>
    <dbReference type="NCBI Taxonomy" id="1473586"/>
    <lineage>
        <taxon>Bacteria</taxon>
        <taxon>Pseudomonadati</taxon>
        <taxon>Pseudomonadota</taxon>
        <taxon>Alphaproteobacteria</taxon>
        <taxon>Hyphomicrobiales</taxon>
        <taxon>Roseiarcaceae</taxon>
        <taxon>Roseiarcus</taxon>
    </lineage>
</organism>
<evidence type="ECO:0000313" key="3">
    <source>
        <dbReference type="Proteomes" id="UP000253529"/>
    </source>
</evidence>
<dbReference type="EMBL" id="QNRK01000023">
    <property type="protein sequence ID" value="RBP09092.1"/>
    <property type="molecule type" value="Genomic_DNA"/>
</dbReference>
<comment type="caution">
    <text evidence="2">The sequence shown here is derived from an EMBL/GenBank/DDBJ whole genome shotgun (WGS) entry which is preliminary data.</text>
</comment>
<feature type="transmembrane region" description="Helical" evidence="1">
    <location>
        <begin position="43"/>
        <end position="58"/>
    </location>
</feature>
<sequence>MTVLESLKSRAGFIASGAASFAVIVGGVRFASGEPLVQPQTDLGIVIGVAMVALYLVLSDTRGGVR</sequence>
<name>A0A366F351_9HYPH</name>
<keyword evidence="1" id="KW-1133">Transmembrane helix</keyword>
<keyword evidence="3" id="KW-1185">Reference proteome</keyword>
<keyword evidence="1" id="KW-0812">Transmembrane</keyword>
<dbReference type="OrthoDB" id="8454250at2"/>
<evidence type="ECO:0000256" key="1">
    <source>
        <dbReference type="SAM" id="Phobius"/>
    </source>
</evidence>
<dbReference type="AlphaFoldDB" id="A0A366F351"/>